<dbReference type="AlphaFoldDB" id="A0A3A9XTS7"/>
<evidence type="ECO:0000313" key="1">
    <source>
        <dbReference type="EMBL" id="RKN24146.1"/>
    </source>
</evidence>
<proteinExistence type="predicted"/>
<dbReference type="Proteomes" id="UP000275865">
    <property type="component" value="Unassembled WGS sequence"/>
</dbReference>
<gene>
    <name evidence="2" type="ORF">D7044_25790</name>
    <name evidence="1" type="ORF">D7147_03920</name>
</gene>
<name>A0A3A9XTS7_9ACTN</name>
<dbReference type="EMBL" id="RAZS01000001">
    <property type="protein sequence ID" value="RKN24146.1"/>
    <property type="molecule type" value="Genomic_DNA"/>
</dbReference>
<evidence type="ECO:0000313" key="4">
    <source>
        <dbReference type="Proteomes" id="UP000275865"/>
    </source>
</evidence>
<comment type="caution">
    <text evidence="2">The sequence shown here is derived from an EMBL/GenBank/DDBJ whole genome shotgun (WGS) entry which is preliminary data.</text>
</comment>
<evidence type="ECO:0000313" key="2">
    <source>
        <dbReference type="EMBL" id="RKN28635.1"/>
    </source>
</evidence>
<dbReference type="EMBL" id="RAZT01000014">
    <property type="protein sequence ID" value="RKN28635.1"/>
    <property type="molecule type" value="Genomic_DNA"/>
</dbReference>
<accession>A0A3A9XTS7</accession>
<reference evidence="3 4" key="1">
    <citation type="submission" date="2018-09" db="EMBL/GenBank/DDBJ databases">
        <title>Micromonospora sp. nov. MS1-9, isolated from a root of Musa sp.</title>
        <authorList>
            <person name="Kuncharoen N."/>
            <person name="Kudo T."/>
            <person name="Ohkuma M."/>
            <person name="Yuki M."/>
            <person name="Tanasupawat S."/>
        </authorList>
    </citation>
    <scope>NUCLEOTIDE SEQUENCE [LARGE SCALE GENOMIC DNA]</scope>
    <source>
        <strain evidence="2 4">MS1-9</strain>
        <strain evidence="1 3">NGC1-4</strain>
    </source>
</reference>
<organism evidence="2 4">
    <name type="scientific">Micromonospora musae</name>
    <dbReference type="NCBI Taxonomy" id="1894970"/>
    <lineage>
        <taxon>Bacteria</taxon>
        <taxon>Bacillati</taxon>
        <taxon>Actinomycetota</taxon>
        <taxon>Actinomycetes</taxon>
        <taxon>Micromonosporales</taxon>
        <taxon>Micromonosporaceae</taxon>
        <taxon>Micromonospora</taxon>
    </lineage>
</organism>
<keyword evidence="3" id="KW-1185">Reference proteome</keyword>
<evidence type="ECO:0000313" key="3">
    <source>
        <dbReference type="Proteomes" id="UP000271548"/>
    </source>
</evidence>
<sequence>MSQVRRSLRDVSDAYTAFWAKDRCKAAAPAAAAHLPLQVLFGGPHISMPSFVRAKVRPGDLVYPVGVHDQRLYVLGRVRVTEIIEWSAGTDEQFTGHLDRFPDWRSTADSCLSEIVLGEAGTPLRFDAAMPPELLQRLTYRSLRGTRTVKHVDADGRLVHSLGVQGIYRLAPQCVADLDAVLAQPPSAPVFGRRNLRATVAQAELLV</sequence>
<protein>
    <submittedName>
        <fullName evidence="2">Uncharacterized protein</fullName>
    </submittedName>
</protein>
<dbReference type="Proteomes" id="UP000271548">
    <property type="component" value="Unassembled WGS sequence"/>
</dbReference>